<dbReference type="Proteomes" id="UP000309788">
    <property type="component" value="Unassembled WGS sequence"/>
</dbReference>
<organism evidence="1 2">
    <name type="scientific">Dyadobacter sediminis</name>
    <dbReference type="NCBI Taxonomy" id="1493691"/>
    <lineage>
        <taxon>Bacteria</taxon>
        <taxon>Pseudomonadati</taxon>
        <taxon>Bacteroidota</taxon>
        <taxon>Cytophagia</taxon>
        <taxon>Cytophagales</taxon>
        <taxon>Spirosomataceae</taxon>
        <taxon>Dyadobacter</taxon>
    </lineage>
</organism>
<dbReference type="AlphaFoldDB" id="A0A5R9KB18"/>
<sequence>MERTKNQEVGTYTGKSSNIGFEVDWVQQYRHVPKFPKDPTNVVIPRTSWVKRDQVTGFWDMGVDSPINDPDVNVPTTTPAPVEPDQTNTYLFIALGAAVFWKFLLPKINKQ</sequence>
<evidence type="ECO:0000313" key="2">
    <source>
        <dbReference type="Proteomes" id="UP000309788"/>
    </source>
</evidence>
<dbReference type="EMBL" id="VCEI01000025">
    <property type="protein sequence ID" value="TLU91996.1"/>
    <property type="molecule type" value="Genomic_DNA"/>
</dbReference>
<gene>
    <name evidence="1" type="ORF">FEM55_14645</name>
</gene>
<accession>A0A5R9KB18</accession>
<proteinExistence type="predicted"/>
<comment type="caution">
    <text evidence="1">The sequence shown here is derived from an EMBL/GenBank/DDBJ whole genome shotgun (WGS) entry which is preliminary data.</text>
</comment>
<reference evidence="1 2" key="1">
    <citation type="submission" date="2019-05" db="EMBL/GenBank/DDBJ databases">
        <authorList>
            <person name="Qu J.-H."/>
        </authorList>
    </citation>
    <scope>NUCLEOTIDE SEQUENCE [LARGE SCALE GENOMIC DNA]</scope>
    <source>
        <strain evidence="1 2">Z12</strain>
    </source>
</reference>
<dbReference type="RefSeq" id="WP_138282105.1">
    <property type="nucleotide sequence ID" value="NZ_BMGE01000003.1"/>
</dbReference>
<evidence type="ECO:0000313" key="1">
    <source>
        <dbReference type="EMBL" id="TLU91996.1"/>
    </source>
</evidence>
<keyword evidence="2" id="KW-1185">Reference proteome</keyword>
<name>A0A5R9KB18_9BACT</name>
<protein>
    <submittedName>
        <fullName evidence="1">Uncharacterized protein</fullName>
    </submittedName>
</protein>